<dbReference type="PATRIC" id="fig|1315283.4.peg.2613"/>
<keyword evidence="2" id="KW-0012">Acyltransferase</keyword>
<dbReference type="OrthoDB" id="5459937at2"/>
<dbReference type="KEGG" id="ptn:PTRA_a2996"/>
<dbReference type="Pfam" id="PF13420">
    <property type="entry name" value="Acetyltransf_4"/>
    <property type="match status" value="1"/>
</dbReference>
<dbReference type="GO" id="GO:0016747">
    <property type="term" value="F:acyltransferase activity, transferring groups other than amino-acyl groups"/>
    <property type="evidence" value="ECO:0007669"/>
    <property type="project" value="InterPro"/>
</dbReference>
<dbReference type="EMBL" id="CP011034">
    <property type="protein sequence ID" value="ALS34026.1"/>
    <property type="molecule type" value="Genomic_DNA"/>
</dbReference>
<name>A0A0U2WL06_9GAMM</name>
<protein>
    <submittedName>
        <fullName evidence="4">Phosphinothricin acetyltransferase</fullName>
    </submittedName>
</protein>
<dbReference type="InterPro" id="IPR016181">
    <property type="entry name" value="Acyl_CoA_acyltransferase"/>
</dbReference>
<keyword evidence="1 4" id="KW-0808">Transferase</keyword>
<dbReference type="Gene3D" id="3.40.630.30">
    <property type="match status" value="1"/>
</dbReference>
<evidence type="ECO:0000256" key="2">
    <source>
        <dbReference type="ARBA" id="ARBA00023315"/>
    </source>
</evidence>
<dbReference type="PANTHER" id="PTHR43072:SF23">
    <property type="entry name" value="UPF0039 PROTEIN C11D3.02C"/>
    <property type="match status" value="1"/>
</dbReference>
<evidence type="ECO:0000313" key="5">
    <source>
        <dbReference type="Proteomes" id="UP000065261"/>
    </source>
</evidence>
<gene>
    <name evidence="4" type="primary">pat</name>
    <name evidence="4" type="ORF">PTRA_a2996</name>
</gene>
<feature type="domain" description="N-acetyltransferase" evidence="3">
    <location>
        <begin position="1"/>
        <end position="157"/>
    </location>
</feature>
<evidence type="ECO:0000259" key="3">
    <source>
        <dbReference type="PROSITE" id="PS51186"/>
    </source>
</evidence>
<dbReference type="PANTHER" id="PTHR43072">
    <property type="entry name" value="N-ACETYLTRANSFERASE"/>
    <property type="match status" value="1"/>
</dbReference>
<sequence>MTIRLARPEDLKTIVAIYNETIASRMVTADTEEVSVTDKQAWFDSHTPQRPIYVYSENDQVLAWLSYKPFYGRVAYEGTVEISIYITAKAQGKGLGKTLMEFAQTQAKQLNIKVLLGFIFSHNLPSIKLFKHFNFSVWGELPQVAIMDNTPYSLTIFGKHL</sequence>
<reference evidence="4 5" key="1">
    <citation type="submission" date="2015-03" db="EMBL/GenBank/DDBJ databases">
        <authorList>
            <person name="Murphy D."/>
        </authorList>
    </citation>
    <scope>NUCLEOTIDE SEQUENCE [LARGE SCALE GENOMIC DNA]</scope>
    <source>
        <strain evidence="4 5">KMM 520</strain>
    </source>
</reference>
<dbReference type="InterPro" id="IPR000182">
    <property type="entry name" value="GNAT_dom"/>
</dbReference>
<accession>A0A0U2WL06</accession>
<dbReference type="CDD" id="cd04301">
    <property type="entry name" value="NAT_SF"/>
    <property type="match status" value="1"/>
</dbReference>
<evidence type="ECO:0000313" key="4">
    <source>
        <dbReference type="EMBL" id="ALS34026.1"/>
    </source>
</evidence>
<dbReference type="SUPFAM" id="SSF55729">
    <property type="entry name" value="Acyl-CoA N-acyltransferases (Nat)"/>
    <property type="match status" value="1"/>
</dbReference>
<dbReference type="Proteomes" id="UP000065261">
    <property type="component" value="Chromosome I"/>
</dbReference>
<proteinExistence type="predicted"/>
<dbReference type="PROSITE" id="PS51186">
    <property type="entry name" value="GNAT"/>
    <property type="match status" value="1"/>
</dbReference>
<evidence type="ECO:0000256" key="1">
    <source>
        <dbReference type="ARBA" id="ARBA00022679"/>
    </source>
</evidence>
<organism evidence="4">
    <name type="scientific">Pseudoalteromonas translucida KMM 520</name>
    <dbReference type="NCBI Taxonomy" id="1315283"/>
    <lineage>
        <taxon>Bacteria</taxon>
        <taxon>Pseudomonadati</taxon>
        <taxon>Pseudomonadota</taxon>
        <taxon>Gammaproteobacteria</taxon>
        <taxon>Alteromonadales</taxon>
        <taxon>Pseudoalteromonadaceae</taxon>
        <taxon>Pseudoalteromonas</taxon>
    </lineage>
</organism>
<dbReference type="AlphaFoldDB" id="A0A0U2WL06"/>
<dbReference type="RefSeq" id="WP_058374104.1">
    <property type="nucleotide sequence ID" value="NZ_CP011034.1"/>
</dbReference>